<protein>
    <recommendedName>
        <fullName evidence="2">Ribosome-binding factor A</fullName>
    </recommendedName>
</protein>
<comment type="function">
    <text evidence="2">One of several proteins that assist in the late maturation steps of the functional core of the 30S ribosomal subunit. Associates with free 30S ribosomal subunits (but not with 30S subunits that are part of 70S ribosomes or polysomes). Required for efficient processing of 16S rRNA. May interact with the 5'-terminal helix region of 16S rRNA.</text>
</comment>
<dbReference type="InterPro" id="IPR020053">
    <property type="entry name" value="Ribosome-bd_factorA_CS"/>
</dbReference>
<keyword evidence="2" id="KW-0963">Cytoplasm</keyword>
<comment type="similarity">
    <text evidence="2">Belongs to the RbfA family.</text>
</comment>
<feature type="compositionally biased region" description="Acidic residues" evidence="3">
    <location>
        <begin position="139"/>
        <end position="169"/>
    </location>
</feature>
<dbReference type="Pfam" id="PF02033">
    <property type="entry name" value="RBFA"/>
    <property type="match status" value="1"/>
</dbReference>
<dbReference type="NCBIfam" id="TIGR00082">
    <property type="entry name" value="rbfA"/>
    <property type="match status" value="1"/>
</dbReference>
<evidence type="ECO:0000256" key="1">
    <source>
        <dbReference type="ARBA" id="ARBA00022517"/>
    </source>
</evidence>
<comment type="subunit">
    <text evidence="2">Monomer. Binds 30S ribosomal subunits, but not 50S ribosomal subunits or 70S ribosomes.</text>
</comment>
<evidence type="ECO:0000256" key="3">
    <source>
        <dbReference type="SAM" id="MobiDB-lite"/>
    </source>
</evidence>
<evidence type="ECO:0000313" key="4">
    <source>
        <dbReference type="EMBL" id="MBE1611238.1"/>
    </source>
</evidence>
<feature type="region of interest" description="Disordered" evidence="3">
    <location>
        <begin position="115"/>
        <end position="169"/>
    </location>
</feature>
<dbReference type="Proteomes" id="UP000638648">
    <property type="component" value="Unassembled WGS sequence"/>
</dbReference>
<dbReference type="PANTHER" id="PTHR33515">
    <property type="entry name" value="RIBOSOME-BINDING FACTOR A, CHLOROPLASTIC-RELATED"/>
    <property type="match status" value="1"/>
</dbReference>
<organism evidence="4 5">
    <name type="scientific">Actinopolymorpha pittospori</name>
    <dbReference type="NCBI Taxonomy" id="648752"/>
    <lineage>
        <taxon>Bacteria</taxon>
        <taxon>Bacillati</taxon>
        <taxon>Actinomycetota</taxon>
        <taxon>Actinomycetes</taxon>
        <taxon>Propionibacteriales</taxon>
        <taxon>Actinopolymorphaceae</taxon>
        <taxon>Actinopolymorpha</taxon>
    </lineage>
</organism>
<dbReference type="InterPro" id="IPR015946">
    <property type="entry name" value="KH_dom-like_a/b"/>
</dbReference>
<dbReference type="InterPro" id="IPR023799">
    <property type="entry name" value="RbfA_dom_sf"/>
</dbReference>
<reference evidence="4" key="1">
    <citation type="submission" date="2020-10" db="EMBL/GenBank/DDBJ databases">
        <title>Sequencing the genomes of 1000 actinobacteria strains.</title>
        <authorList>
            <person name="Klenk H.-P."/>
        </authorList>
    </citation>
    <scope>NUCLEOTIDE SEQUENCE</scope>
    <source>
        <strain evidence="4">DSM 45354</strain>
    </source>
</reference>
<proteinExistence type="inferred from homology"/>
<name>A0A927RPK3_9ACTN</name>
<sequence>MNQTRVNQLADRIRVIVAEMLERRVKDPRLGFVTITEARLTGDLREATVFYTVLGGDQDQTGTAAALESAKGLVRSEVGRQLGLRHTPSLAFVPDAIPENAKHIEDLLRTARDSDAEVARRAAQATHAGDADPYRTPREDEDLEDDLDEDQDESDDDNDDNDDLDTGSR</sequence>
<dbReference type="PROSITE" id="PS01319">
    <property type="entry name" value="RBFA"/>
    <property type="match status" value="1"/>
</dbReference>
<dbReference type="GO" id="GO:0043024">
    <property type="term" value="F:ribosomal small subunit binding"/>
    <property type="evidence" value="ECO:0007669"/>
    <property type="project" value="TreeGrafter"/>
</dbReference>
<accession>A0A927RPK3</accession>
<dbReference type="InterPro" id="IPR000238">
    <property type="entry name" value="RbfA"/>
</dbReference>
<dbReference type="AlphaFoldDB" id="A0A927RPK3"/>
<dbReference type="SUPFAM" id="SSF89919">
    <property type="entry name" value="Ribosome-binding factor A, RbfA"/>
    <property type="match status" value="1"/>
</dbReference>
<dbReference type="EMBL" id="JADBEM010000001">
    <property type="protein sequence ID" value="MBE1611238.1"/>
    <property type="molecule type" value="Genomic_DNA"/>
</dbReference>
<gene>
    <name evidence="2" type="primary">rbfA</name>
    <name evidence="4" type="ORF">HEB94_008086</name>
</gene>
<dbReference type="RefSeq" id="WP_192754483.1">
    <property type="nucleotide sequence ID" value="NZ_BAABJL010000042.1"/>
</dbReference>
<comment type="subcellular location">
    <subcellularLocation>
        <location evidence="2">Cytoplasm</location>
    </subcellularLocation>
</comment>
<keyword evidence="1 2" id="KW-0690">Ribosome biogenesis</keyword>
<dbReference type="PANTHER" id="PTHR33515:SF1">
    <property type="entry name" value="RIBOSOME-BINDING FACTOR A, CHLOROPLASTIC-RELATED"/>
    <property type="match status" value="1"/>
</dbReference>
<evidence type="ECO:0000313" key="5">
    <source>
        <dbReference type="Proteomes" id="UP000638648"/>
    </source>
</evidence>
<comment type="caution">
    <text evidence="4">The sequence shown here is derived from an EMBL/GenBank/DDBJ whole genome shotgun (WGS) entry which is preliminary data.</text>
</comment>
<dbReference type="HAMAP" id="MF_00003">
    <property type="entry name" value="RbfA"/>
    <property type="match status" value="1"/>
</dbReference>
<dbReference type="GO" id="GO:0030490">
    <property type="term" value="P:maturation of SSU-rRNA"/>
    <property type="evidence" value="ECO:0007669"/>
    <property type="project" value="UniProtKB-UniRule"/>
</dbReference>
<keyword evidence="5" id="KW-1185">Reference proteome</keyword>
<dbReference type="Gene3D" id="3.30.300.20">
    <property type="match status" value="1"/>
</dbReference>
<dbReference type="GO" id="GO:0005829">
    <property type="term" value="C:cytosol"/>
    <property type="evidence" value="ECO:0007669"/>
    <property type="project" value="TreeGrafter"/>
</dbReference>
<feature type="compositionally biased region" description="Basic and acidic residues" evidence="3">
    <location>
        <begin position="129"/>
        <end position="138"/>
    </location>
</feature>
<evidence type="ECO:0000256" key="2">
    <source>
        <dbReference type="HAMAP-Rule" id="MF_00003"/>
    </source>
</evidence>